<comment type="caution">
    <text evidence="7">The sequence shown here is derived from an EMBL/GenBank/DDBJ whole genome shotgun (WGS) entry which is preliminary data.</text>
</comment>
<dbReference type="EMBL" id="JAEAGR010000014">
    <property type="protein sequence ID" value="MBH1941830.1"/>
    <property type="molecule type" value="Genomic_DNA"/>
</dbReference>
<feature type="transmembrane region" description="Helical" evidence="6">
    <location>
        <begin position="5"/>
        <end position="23"/>
    </location>
</feature>
<evidence type="ECO:0000313" key="7">
    <source>
        <dbReference type="EMBL" id="MBH1941830.1"/>
    </source>
</evidence>
<dbReference type="InterPro" id="IPR000292">
    <property type="entry name" value="For/NO2_transpt"/>
</dbReference>
<dbReference type="RefSeq" id="WP_197662073.1">
    <property type="nucleotide sequence ID" value="NZ_JAEAGR010000014.1"/>
</dbReference>
<reference evidence="7" key="1">
    <citation type="submission" date="2020-12" db="EMBL/GenBank/DDBJ databases">
        <title>M. sibirica DSM 26468T genome.</title>
        <authorList>
            <person name="Thieme N."/>
            <person name="Rettenmaier R."/>
            <person name="Zverlov V."/>
            <person name="Liebl W."/>
        </authorList>
    </citation>
    <scope>NUCLEOTIDE SEQUENCE</scope>
    <source>
        <strain evidence="7">DSM 26468</strain>
    </source>
</reference>
<feature type="transmembrane region" description="Helical" evidence="6">
    <location>
        <begin position="141"/>
        <end position="165"/>
    </location>
</feature>
<comment type="subcellular location">
    <subcellularLocation>
        <location evidence="1">Membrane</location>
        <topology evidence="1">Multi-pass membrane protein</topology>
    </subcellularLocation>
</comment>
<keyword evidence="3 6" id="KW-1133">Transmembrane helix</keyword>
<accession>A0A8J7KWW4</accession>
<dbReference type="AlphaFoldDB" id="A0A8J7KWW4"/>
<feature type="transmembrane region" description="Helical" evidence="6">
    <location>
        <begin position="110"/>
        <end position="134"/>
    </location>
</feature>
<dbReference type="Gene3D" id="1.20.1080.10">
    <property type="entry name" value="Glycerol uptake facilitator protein"/>
    <property type="match status" value="1"/>
</dbReference>
<evidence type="ECO:0000313" key="8">
    <source>
        <dbReference type="Proteomes" id="UP000623269"/>
    </source>
</evidence>
<evidence type="ECO:0000256" key="5">
    <source>
        <dbReference type="ARBA" id="ARBA00049660"/>
    </source>
</evidence>
<feature type="transmembrane region" description="Helical" evidence="6">
    <location>
        <begin position="62"/>
        <end position="86"/>
    </location>
</feature>
<name>A0A8J7KWW4_9FIRM</name>
<feature type="transmembrane region" description="Helical" evidence="6">
    <location>
        <begin position="29"/>
        <end position="50"/>
    </location>
</feature>
<dbReference type="Pfam" id="PF01226">
    <property type="entry name" value="Form_Nir_trans"/>
    <property type="match status" value="1"/>
</dbReference>
<dbReference type="GO" id="GO:0015499">
    <property type="term" value="F:formate transmembrane transporter activity"/>
    <property type="evidence" value="ECO:0007669"/>
    <property type="project" value="TreeGrafter"/>
</dbReference>
<evidence type="ECO:0000256" key="2">
    <source>
        <dbReference type="ARBA" id="ARBA00022692"/>
    </source>
</evidence>
<dbReference type="InterPro" id="IPR023271">
    <property type="entry name" value="Aquaporin-like"/>
</dbReference>
<sequence>MFKTFIRATMAGVAVSIGGAVYLSVENQIIGAFLFTIGLFTIYTFGFDLYTGKVCYIPNKKLSYLNTVFTVFLGNALGTIGTGYLFRQTKLIKLSKHSAEIVNNKLSDGLFSAFIMGFFCGILMCVAVMGYLTIKDSLGKYLAMFLPIMVFVLIGFEHSIANMFYYSIADMWTIKSFAYLIIIAFGNMMGGASIPFAKKIMDKEAIGCN</sequence>
<organism evidence="7 8">
    <name type="scientific">Mobilitalea sibirica</name>
    <dbReference type="NCBI Taxonomy" id="1462919"/>
    <lineage>
        <taxon>Bacteria</taxon>
        <taxon>Bacillati</taxon>
        <taxon>Bacillota</taxon>
        <taxon>Clostridia</taxon>
        <taxon>Lachnospirales</taxon>
        <taxon>Lachnospiraceae</taxon>
        <taxon>Mobilitalea</taxon>
    </lineage>
</organism>
<dbReference type="PANTHER" id="PTHR30520">
    <property type="entry name" value="FORMATE TRANSPORTER-RELATED"/>
    <property type="match status" value="1"/>
</dbReference>
<keyword evidence="4 6" id="KW-0472">Membrane</keyword>
<keyword evidence="8" id="KW-1185">Reference proteome</keyword>
<evidence type="ECO:0000256" key="4">
    <source>
        <dbReference type="ARBA" id="ARBA00023136"/>
    </source>
</evidence>
<comment type="similarity">
    <text evidence="5">Belongs to the FNT transporter (TC 1.A.16) family.</text>
</comment>
<dbReference type="PANTHER" id="PTHR30520:SF6">
    <property type="entry name" value="FORMATE_NITRATE FAMILY TRANSPORTER (EUROFUNG)"/>
    <property type="match status" value="1"/>
</dbReference>
<dbReference type="GO" id="GO:0005886">
    <property type="term" value="C:plasma membrane"/>
    <property type="evidence" value="ECO:0007669"/>
    <property type="project" value="TreeGrafter"/>
</dbReference>
<keyword evidence="2 6" id="KW-0812">Transmembrane</keyword>
<dbReference type="Proteomes" id="UP000623269">
    <property type="component" value="Unassembled WGS sequence"/>
</dbReference>
<protein>
    <submittedName>
        <fullName evidence="7">Formate/nitrite transporter family protein</fullName>
    </submittedName>
</protein>
<gene>
    <name evidence="7" type="ORF">I5677_13080</name>
</gene>
<feature type="transmembrane region" description="Helical" evidence="6">
    <location>
        <begin position="177"/>
        <end position="197"/>
    </location>
</feature>
<evidence type="ECO:0000256" key="6">
    <source>
        <dbReference type="SAM" id="Phobius"/>
    </source>
</evidence>
<proteinExistence type="inferred from homology"/>
<evidence type="ECO:0000256" key="3">
    <source>
        <dbReference type="ARBA" id="ARBA00022989"/>
    </source>
</evidence>
<evidence type="ECO:0000256" key="1">
    <source>
        <dbReference type="ARBA" id="ARBA00004141"/>
    </source>
</evidence>